<reference evidence="1 2" key="1">
    <citation type="submission" date="2021-06" db="EMBL/GenBank/DDBJ databases">
        <authorList>
            <person name="Sun Q."/>
            <person name="Li D."/>
        </authorList>
    </citation>
    <scope>NUCLEOTIDE SEQUENCE [LARGE SCALE GENOMIC DNA]</scope>
    <source>
        <strain evidence="1 2">MSJ-5</strain>
    </source>
</reference>
<evidence type="ECO:0000313" key="2">
    <source>
        <dbReference type="Proteomes" id="UP000779508"/>
    </source>
</evidence>
<protein>
    <submittedName>
        <fullName evidence="1">Aspartyl-phosphate phosphatase Spo0E family protein</fullName>
    </submittedName>
</protein>
<accession>A0ABS6G6E4</accession>
<name>A0ABS6G6E4_9FIRM</name>
<dbReference type="InterPro" id="IPR018540">
    <property type="entry name" value="Spo0E-like"/>
</dbReference>
<dbReference type="EMBL" id="JAHLQK010000007">
    <property type="protein sequence ID" value="MBU5678050.1"/>
    <property type="molecule type" value="Genomic_DNA"/>
</dbReference>
<dbReference type="Proteomes" id="UP000779508">
    <property type="component" value="Unassembled WGS sequence"/>
</dbReference>
<sequence>MCNKTKLLELINEIEIVKVELHNLICKKQYNLTDSEVVKLSELLDQLLSQYHNIK</sequence>
<organism evidence="1 2">
    <name type="scientific">Alkaliphilus flagellatus</name>
    <dbReference type="NCBI Taxonomy" id="2841507"/>
    <lineage>
        <taxon>Bacteria</taxon>
        <taxon>Bacillati</taxon>
        <taxon>Bacillota</taxon>
        <taxon>Clostridia</taxon>
        <taxon>Peptostreptococcales</taxon>
        <taxon>Natronincolaceae</taxon>
        <taxon>Alkaliphilus</taxon>
    </lineage>
</organism>
<keyword evidence="2" id="KW-1185">Reference proteome</keyword>
<dbReference type="RefSeq" id="WP_216419312.1">
    <property type="nucleotide sequence ID" value="NZ_JAHLQK010000007.1"/>
</dbReference>
<dbReference type="Pfam" id="PF09388">
    <property type="entry name" value="SpoOE-like"/>
    <property type="match status" value="1"/>
</dbReference>
<comment type="caution">
    <text evidence="1">The sequence shown here is derived from an EMBL/GenBank/DDBJ whole genome shotgun (WGS) entry which is preliminary data.</text>
</comment>
<proteinExistence type="predicted"/>
<gene>
    <name evidence="1" type="ORF">KQI88_16685</name>
</gene>
<evidence type="ECO:0000313" key="1">
    <source>
        <dbReference type="EMBL" id="MBU5678050.1"/>
    </source>
</evidence>